<feature type="transmembrane region" description="Helical" evidence="6">
    <location>
        <begin position="47"/>
        <end position="66"/>
    </location>
</feature>
<keyword evidence="4 6" id="KW-1133">Transmembrane helix</keyword>
<organism evidence="7 8">
    <name type="scientific">Noviherbaspirillum suwonense</name>
    <dbReference type="NCBI Taxonomy" id="1224511"/>
    <lineage>
        <taxon>Bacteria</taxon>
        <taxon>Pseudomonadati</taxon>
        <taxon>Pseudomonadota</taxon>
        <taxon>Betaproteobacteria</taxon>
        <taxon>Burkholderiales</taxon>
        <taxon>Oxalobacteraceae</taxon>
        <taxon>Noviherbaspirillum</taxon>
    </lineage>
</organism>
<feature type="transmembrane region" description="Helical" evidence="6">
    <location>
        <begin position="101"/>
        <end position="121"/>
    </location>
</feature>
<comment type="subcellular location">
    <subcellularLocation>
        <location evidence="1">Cell membrane</location>
        <topology evidence="1">Multi-pass membrane protein</topology>
    </subcellularLocation>
</comment>
<dbReference type="PANTHER" id="PTHR30482">
    <property type="entry name" value="HIGH-AFFINITY BRANCHED-CHAIN AMINO ACID TRANSPORT SYSTEM PERMEASE"/>
    <property type="match status" value="1"/>
</dbReference>
<feature type="transmembrane region" description="Helical" evidence="6">
    <location>
        <begin position="228"/>
        <end position="249"/>
    </location>
</feature>
<comment type="caution">
    <text evidence="7">The sequence shown here is derived from an EMBL/GenBank/DDBJ whole genome shotgun (WGS) entry which is preliminary data.</text>
</comment>
<keyword evidence="5 6" id="KW-0472">Membrane</keyword>
<dbReference type="EMBL" id="FXUL01000004">
    <property type="protein sequence ID" value="SMP56044.1"/>
    <property type="molecule type" value="Genomic_DNA"/>
</dbReference>
<feature type="transmembrane region" description="Helical" evidence="6">
    <location>
        <begin position="23"/>
        <end position="41"/>
    </location>
</feature>
<dbReference type="RefSeq" id="WP_283441845.1">
    <property type="nucleotide sequence ID" value="NZ_FXUL01000004.1"/>
</dbReference>
<keyword evidence="3 6" id="KW-0812">Transmembrane</keyword>
<evidence type="ECO:0000313" key="8">
    <source>
        <dbReference type="Proteomes" id="UP001158049"/>
    </source>
</evidence>
<feature type="transmembrane region" description="Helical" evidence="6">
    <location>
        <begin position="126"/>
        <end position="143"/>
    </location>
</feature>
<evidence type="ECO:0000256" key="1">
    <source>
        <dbReference type="ARBA" id="ARBA00004651"/>
    </source>
</evidence>
<evidence type="ECO:0000256" key="5">
    <source>
        <dbReference type="ARBA" id="ARBA00023136"/>
    </source>
</evidence>
<dbReference type="InterPro" id="IPR043428">
    <property type="entry name" value="LivM-like"/>
</dbReference>
<sequence length="332" mass="34603">MHANVIHPVAVRPPLAASRTPRILAAGVALTALIAVAGAFLPKWLTFLLTMAASHGLVSLGIIMLMRCGVVSFGQGMVFALGGYTAALAFGKLGLTDAVGMALAGGLVAALVALPVARLIAGYRGIFFAMLTLALSMVLYGVLVKTDALGGSDGFNMGRPTLFGQALPDASAGYVLFVVTIVLSGLLALATRIYFDSTRGLVSLAVRENELRVEYLGGSVRQAMATNFVLAAFVGGVGGALTVMSLGHIDPNFSYWTSSGEFVFVAILGGYHSVLAVFIASTVLEIVRSFSSLYFPNTWQLALGIFLLLTIRFLPGGIGSLWAGGKIRTGRP</sequence>
<keyword evidence="8" id="KW-1185">Reference proteome</keyword>
<evidence type="ECO:0000256" key="4">
    <source>
        <dbReference type="ARBA" id="ARBA00022989"/>
    </source>
</evidence>
<reference evidence="7 8" key="1">
    <citation type="submission" date="2017-05" db="EMBL/GenBank/DDBJ databases">
        <authorList>
            <person name="Varghese N."/>
            <person name="Submissions S."/>
        </authorList>
    </citation>
    <scope>NUCLEOTIDE SEQUENCE [LARGE SCALE GENOMIC DNA]</scope>
    <source>
        <strain evidence="7 8">DSM 26001</strain>
    </source>
</reference>
<evidence type="ECO:0000256" key="3">
    <source>
        <dbReference type="ARBA" id="ARBA00022692"/>
    </source>
</evidence>
<evidence type="ECO:0000256" key="6">
    <source>
        <dbReference type="SAM" id="Phobius"/>
    </source>
</evidence>
<evidence type="ECO:0000313" key="7">
    <source>
        <dbReference type="EMBL" id="SMP56044.1"/>
    </source>
</evidence>
<dbReference type="Pfam" id="PF02653">
    <property type="entry name" value="BPD_transp_2"/>
    <property type="match status" value="1"/>
</dbReference>
<keyword evidence="2" id="KW-1003">Cell membrane</keyword>
<feature type="transmembrane region" description="Helical" evidence="6">
    <location>
        <begin position="299"/>
        <end position="323"/>
    </location>
</feature>
<evidence type="ECO:0000256" key="2">
    <source>
        <dbReference type="ARBA" id="ARBA00022475"/>
    </source>
</evidence>
<feature type="transmembrane region" description="Helical" evidence="6">
    <location>
        <begin position="261"/>
        <end position="287"/>
    </location>
</feature>
<dbReference type="Proteomes" id="UP001158049">
    <property type="component" value="Unassembled WGS sequence"/>
</dbReference>
<feature type="transmembrane region" description="Helical" evidence="6">
    <location>
        <begin position="172"/>
        <end position="195"/>
    </location>
</feature>
<name>A0ABY1Q1T8_9BURK</name>
<dbReference type="InterPro" id="IPR001851">
    <property type="entry name" value="ABC_transp_permease"/>
</dbReference>
<dbReference type="PANTHER" id="PTHR30482:SF17">
    <property type="entry name" value="ABC TRANSPORTER ATP-BINDING PROTEIN"/>
    <property type="match status" value="1"/>
</dbReference>
<gene>
    <name evidence="7" type="ORF">SAMN06295970_104285</name>
</gene>
<dbReference type="CDD" id="cd06581">
    <property type="entry name" value="TM_PBP1_LivM_like"/>
    <property type="match status" value="1"/>
</dbReference>
<proteinExistence type="predicted"/>
<accession>A0ABY1Q1T8</accession>
<protein>
    <submittedName>
        <fullName evidence="7">Amino acid/amide ABC transporter membrane protein 2, HAAT family</fullName>
    </submittedName>
</protein>